<reference evidence="1 2" key="1">
    <citation type="journal article" date="2019" name="Int. J. Syst. Evol. Microbiol.">
        <title>The Global Catalogue of Microorganisms (GCM) 10K type strain sequencing project: providing services to taxonomists for standard genome sequencing and annotation.</title>
        <authorList>
            <consortium name="The Broad Institute Genomics Platform"/>
            <consortium name="The Broad Institute Genome Sequencing Center for Infectious Disease"/>
            <person name="Wu L."/>
            <person name="Ma J."/>
        </authorList>
    </citation>
    <scope>NUCLEOTIDE SEQUENCE [LARGE SCALE GENOMIC DNA]</scope>
    <source>
        <strain evidence="1 2">JCM 12393</strain>
    </source>
</reference>
<gene>
    <name evidence="1" type="ORF">GCM10009639_63130</name>
</gene>
<dbReference type="EMBL" id="BAAAKJ010000411">
    <property type="protein sequence ID" value="GAA1411472.1"/>
    <property type="molecule type" value="Genomic_DNA"/>
</dbReference>
<sequence>MFAVHLNLLDVSTAPTGGAGAGAADVQGALWARAVPGDGLEHVRARSVPGGVGLVLYVRAPHREAAELRAYALLDRALAEGPARRYAVAAPP</sequence>
<proteinExistence type="predicted"/>
<protein>
    <submittedName>
        <fullName evidence="1">Uncharacterized protein</fullName>
    </submittedName>
</protein>
<evidence type="ECO:0000313" key="2">
    <source>
        <dbReference type="Proteomes" id="UP001499863"/>
    </source>
</evidence>
<keyword evidence="2" id="KW-1185">Reference proteome</keyword>
<dbReference type="Proteomes" id="UP001499863">
    <property type="component" value="Unassembled WGS sequence"/>
</dbReference>
<comment type="caution">
    <text evidence="1">The sequence shown here is derived from an EMBL/GenBank/DDBJ whole genome shotgun (WGS) entry which is preliminary data.</text>
</comment>
<dbReference type="RefSeq" id="WP_344343875.1">
    <property type="nucleotide sequence ID" value="NZ_BAAAKJ010000411.1"/>
</dbReference>
<organism evidence="1 2">
    <name type="scientific">Kitasatospora putterlickiae</name>
    <dbReference type="NCBI Taxonomy" id="221725"/>
    <lineage>
        <taxon>Bacteria</taxon>
        <taxon>Bacillati</taxon>
        <taxon>Actinomycetota</taxon>
        <taxon>Actinomycetes</taxon>
        <taxon>Kitasatosporales</taxon>
        <taxon>Streptomycetaceae</taxon>
        <taxon>Kitasatospora</taxon>
    </lineage>
</organism>
<name>A0ABN1YG54_9ACTN</name>
<evidence type="ECO:0000313" key="1">
    <source>
        <dbReference type="EMBL" id="GAA1411472.1"/>
    </source>
</evidence>
<accession>A0ABN1YG54</accession>